<comment type="caution">
    <text evidence="1">The sequence shown here is derived from an EMBL/GenBank/DDBJ whole genome shotgun (WGS) entry which is preliminary data.</text>
</comment>
<reference evidence="1 2" key="1">
    <citation type="journal article" date="2016" name="Nat. Commun.">
        <title>Thousands of microbial genomes shed light on interconnected biogeochemical processes in an aquifer system.</title>
        <authorList>
            <person name="Anantharaman K."/>
            <person name="Brown C.T."/>
            <person name="Hug L.A."/>
            <person name="Sharon I."/>
            <person name="Castelle C.J."/>
            <person name="Probst A.J."/>
            <person name="Thomas B.C."/>
            <person name="Singh A."/>
            <person name="Wilkins M.J."/>
            <person name="Karaoz U."/>
            <person name="Brodie E.L."/>
            <person name="Williams K.H."/>
            <person name="Hubbard S.S."/>
            <person name="Banfield J.F."/>
        </authorList>
    </citation>
    <scope>NUCLEOTIDE SEQUENCE [LARGE SCALE GENOMIC DNA]</scope>
</reference>
<dbReference type="Proteomes" id="UP000177996">
    <property type="component" value="Unassembled WGS sequence"/>
</dbReference>
<protein>
    <submittedName>
        <fullName evidence="1">Uncharacterized protein</fullName>
    </submittedName>
</protein>
<evidence type="ECO:0000313" key="1">
    <source>
        <dbReference type="EMBL" id="OGZ08335.1"/>
    </source>
</evidence>
<proteinExistence type="predicted"/>
<organism evidence="1 2">
    <name type="scientific">Candidatus Lloydbacteria bacterium RIFCSPHIGHO2_02_FULL_50_13</name>
    <dbReference type="NCBI Taxonomy" id="1798661"/>
    <lineage>
        <taxon>Bacteria</taxon>
        <taxon>Candidatus Lloydiibacteriota</taxon>
    </lineage>
</organism>
<accession>A0A1G2D3X8</accession>
<name>A0A1G2D3X8_9BACT</name>
<sequence length="264" mass="29573">MSEECRIIPYIGVSDIGSNENIVALRPNFSVLEPLALKAGLTMTRKVLWGIQTKWNSACPSGGEIRKIFATPHPRVIRMLHYADYDGVDLVPSLKKIMRVCGKTLDGIQLDMVWPDPFILEKHKKVHTNLELILQVGEKALIQVGENPLKMWRAIQNYDGIVDRILLDRSGGNGKPLAPRSLIRFVDILYERMPALSVVVAGGLGPLTLHLIEPLLAMYPGLSIDAQGQLRESGKTLDGPISLARTRDYVFRSTEMYWKYNPKS</sequence>
<dbReference type="STRING" id="1798661.A3D65_00405"/>
<dbReference type="EMBL" id="MHLL01000037">
    <property type="protein sequence ID" value="OGZ08335.1"/>
    <property type="molecule type" value="Genomic_DNA"/>
</dbReference>
<dbReference type="AlphaFoldDB" id="A0A1G2D3X8"/>
<evidence type="ECO:0000313" key="2">
    <source>
        <dbReference type="Proteomes" id="UP000177996"/>
    </source>
</evidence>
<gene>
    <name evidence="1" type="ORF">A3D65_00405</name>
</gene>